<evidence type="ECO:0000256" key="2">
    <source>
        <dbReference type="SAM" id="SignalP"/>
    </source>
</evidence>
<evidence type="ECO:0000313" key="4">
    <source>
        <dbReference type="Proteomes" id="UP000037035"/>
    </source>
</evidence>
<feature type="chain" id="PRO_5005568239" evidence="2">
    <location>
        <begin position="33"/>
        <end position="633"/>
    </location>
</feature>
<dbReference type="AlphaFoldDB" id="A0A0L6VRK8"/>
<keyword evidence="1" id="KW-0472">Membrane</keyword>
<reference evidence="3 4" key="1">
    <citation type="submission" date="2015-08" db="EMBL/GenBank/DDBJ databases">
        <title>Next Generation Sequencing and Analysis of the Genome of Puccinia sorghi L Schw, the Causal Agent of Maize Common Rust.</title>
        <authorList>
            <person name="Rochi L."/>
            <person name="Burguener G."/>
            <person name="Darino M."/>
            <person name="Turjanski A."/>
            <person name="Kreff E."/>
            <person name="Dieguez M.J."/>
            <person name="Sacco F."/>
        </authorList>
    </citation>
    <scope>NUCLEOTIDE SEQUENCE [LARGE SCALE GENOMIC DNA]</scope>
    <source>
        <strain evidence="3 4">RO10H11247</strain>
    </source>
</reference>
<keyword evidence="2" id="KW-0732">Signal</keyword>
<feature type="transmembrane region" description="Helical" evidence="1">
    <location>
        <begin position="609"/>
        <end position="628"/>
    </location>
</feature>
<name>A0A0L6VRK8_9BASI</name>
<keyword evidence="4" id="KW-1185">Reference proteome</keyword>
<accession>A0A0L6VRK8</accession>
<feature type="signal peptide" evidence="2">
    <location>
        <begin position="1"/>
        <end position="32"/>
    </location>
</feature>
<organism evidence="3 4">
    <name type="scientific">Puccinia sorghi</name>
    <dbReference type="NCBI Taxonomy" id="27349"/>
    <lineage>
        <taxon>Eukaryota</taxon>
        <taxon>Fungi</taxon>
        <taxon>Dikarya</taxon>
        <taxon>Basidiomycota</taxon>
        <taxon>Pucciniomycotina</taxon>
        <taxon>Pucciniomycetes</taxon>
        <taxon>Pucciniales</taxon>
        <taxon>Pucciniaceae</taxon>
        <taxon>Puccinia</taxon>
    </lineage>
</organism>
<keyword evidence="1" id="KW-0812">Transmembrane</keyword>
<dbReference type="EMBL" id="LAVV01001843">
    <property type="protein sequence ID" value="KNZ63272.1"/>
    <property type="molecule type" value="Genomic_DNA"/>
</dbReference>
<protein>
    <submittedName>
        <fullName evidence="3">Putative signal peptide protein</fullName>
    </submittedName>
</protein>
<sequence>MRCHGGWSVTRTKLKKILQWSTLLTVSHILQSLGLCSYNQVCIHGNCIKLQARLLQDEFVWHLFRSSFHLLNKFYISLAHPIFLEIIVEFKKEVKDDKDNEMIHAEGLMFCLEMIITHISYDNHFMTLIFFFYNCENNHPKTVQHQKAQFVSPGDSLVVYHIKADRASKRLNKIKRGGIGFDSSKFLLKIVNHLRIGAINTKLKSNSVIIKSLSLLDNLLVEVKACAPSPSEEGAINEEILPDKINTENPNHRSLTKPTQLSQTINICGRWISQTPKWRGRCCGKLRNGVRVGNHKRFSWVVFLSRTAASPASLGRISRAATARSTGLGTAESEGKLAMDTGTHIQRCAQQSHLDAIDKWNIWLKIKGGGDRIEQCKWLKKGGNEIYGLGKINKYLKILSTVLKILDLRYKIFCINGAVHPRPPCGFLGTSRIEKSAGTCYLENMYFDLNIYLFQFQDVLIINLRSSASSMCNMAAHESLCMVRKQPGSHSCFLAFRILLKRKLSNKAKVKQIILCKQGGDFLRHVPKNTLCLLTQLTDFVRKHMVYQVHLGTGPSIAWFHVTGPFFHIRLTHLPTGLEWLGWDAHKSWNTAMFCCNTHQLITSPMKQVAFFSSFSSIILLNLILFFCSSSRP</sequence>
<evidence type="ECO:0000256" key="1">
    <source>
        <dbReference type="SAM" id="Phobius"/>
    </source>
</evidence>
<dbReference type="Proteomes" id="UP000037035">
    <property type="component" value="Unassembled WGS sequence"/>
</dbReference>
<evidence type="ECO:0000313" key="3">
    <source>
        <dbReference type="EMBL" id="KNZ63272.1"/>
    </source>
</evidence>
<dbReference type="VEuPathDB" id="FungiDB:VP01_1165g2"/>
<proteinExistence type="predicted"/>
<gene>
    <name evidence="3" type="ORF">VP01_1165g2</name>
</gene>
<comment type="caution">
    <text evidence="3">The sequence shown here is derived from an EMBL/GenBank/DDBJ whole genome shotgun (WGS) entry which is preliminary data.</text>
</comment>
<keyword evidence="1" id="KW-1133">Transmembrane helix</keyword>